<dbReference type="InterPro" id="IPR022634">
    <property type="entry name" value="DNA_polIII_beta_N"/>
</dbReference>
<evidence type="ECO:0000256" key="5">
    <source>
        <dbReference type="ARBA" id="ARBA00022695"/>
    </source>
</evidence>
<dbReference type="InterPro" id="IPR001001">
    <property type="entry name" value="DNA_polIII_beta"/>
</dbReference>
<evidence type="ECO:0000256" key="2">
    <source>
        <dbReference type="ARBA" id="ARBA00010752"/>
    </source>
</evidence>
<dbReference type="EMBL" id="PCRF01000046">
    <property type="protein sequence ID" value="PIP16634.1"/>
    <property type="molecule type" value="Genomic_DNA"/>
</dbReference>
<dbReference type="InterPro" id="IPR022637">
    <property type="entry name" value="DNA_polIII_beta_cen"/>
</dbReference>
<evidence type="ECO:0000256" key="3">
    <source>
        <dbReference type="ARBA" id="ARBA00022490"/>
    </source>
</evidence>
<dbReference type="Pfam" id="PF00712">
    <property type="entry name" value="DNA_pol3_beta"/>
    <property type="match status" value="1"/>
</dbReference>
<comment type="caution">
    <text evidence="11">The sequence shown here is derived from an EMBL/GenBank/DDBJ whole genome shotgun (WGS) entry which is preliminary data.</text>
</comment>
<dbReference type="PANTHER" id="PTHR30478">
    <property type="entry name" value="DNA POLYMERASE III SUBUNIT BETA"/>
    <property type="match status" value="1"/>
</dbReference>
<comment type="subcellular location">
    <subcellularLocation>
        <location evidence="1">Cytoplasm</location>
    </subcellularLocation>
</comment>
<name>A0A2G9YBP0_9BACT</name>
<keyword evidence="4" id="KW-0808">Transferase</keyword>
<evidence type="ECO:0000256" key="6">
    <source>
        <dbReference type="ARBA" id="ARBA00022705"/>
    </source>
</evidence>
<evidence type="ECO:0000259" key="9">
    <source>
        <dbReference type="Pfam" id="PF00712"/>
    </source>
</evidence>
<dbReference type="Gene3D" id="3.70.10.10">
    <property type="match status" value="1"/>
</dbReference>
<evidence type="ECO:0000256" key="4">
    <source>
        <dbReference type="ARBA" id="ARBA00022679"/>
    </source>
</evidence>
<evidence type="ECO:0000256" key="8">
    <source>
        <dbReference type="ARBA" id="ARBA00023125"/>
    </source>
</evidence>
<feature type="non-terminal residue" evidence="11">
    <location>
        <position position="241"/>
    </location>
</feature>
<organism evidence="11 12">
    <name type="scientific">bacterium (Candidatus Ratteibacteria) CG23_combo_of_CG06-09_8_20_14_all_48_7</name>
    <dbReference type="NCBI Taxonomy" id="2014292"/>
    <lineage>
        <taxon>Bacteria</taxon>
        <taxon>Candidatus Ratteibacteria</taxon>
    </lineage>
</organism>
<keyword evidence="3" id="KW-0963">Cytoplasm</keyword>
<dbReference type="PANTHER" id="PTHR30478:SF0">
    <property type="entry name" value="BETA SLIDING CLAMP"/>
    <property type="match status" value="1"/>
</dbReference>
<keyword evidence="5" id="KW-0548">Nucleotidyltransferase</keyword>
<keyword evidence="6" id="KW-0235">DNA replication</keyword>
<dbReference type="SMART" id="SM00480">
    <property type="entry name" value="POL3Bc"/>
    <property type="match status" value="1"/>
</dbReference>
<gene>
    <name evidence="11" type="primary">dnaN</name>
    <name evidence="11" type="ORF">COX46_01035</name>
</gene>
<evidence type="ECO:0000256" key="1">
    <source>
        <dbReference type="ARBA" id="ARBA00004496"/>
    </source>
</evidence>
<comment type="similarity">
    <text evidence="2">Belongs to the beta sliding clamp family.</text>
</comment>
<protein>
    <submittedName>
        <fullName evidence="11">DNA polymerase III subunit beta</fullName>
    </submittedName>
</protein>
<evidence type="ECO:0000259" key="10">
    <source>
        <dbReference type="Pfam" id="PF02767"/>
    </source>
</evidence>
<dbReference type="Gene3D" id="3.10.150.10">
    <property type="entry name" value="DNA Polymerase III, subunit A, domain 2"/>
    <property type="match status" value="1"/>
</dbReference>
<sequence length="241" mass="27183">MEVKITKKDLSVLLGKVVNILNPKPTIPVLSHILMETGKNRITVTGTDLEISIKLNKEIETIKEGRVLIPGRKLLEVIREFPEVEIKLKSEKESQLNLSSGRINLTLVGLKVDDFPLIPKPKTPTQFKINTTTLKKCVNYTKTTVVIDENKPNLSGIFFTTEDGWLTTVSTDTRRLARYRSKTNLTTNVKFILPLKTTDEIKNLWEEEKEVEVSLGSNQVIFSGEGITLTSQIIEGNFPDY</sequence>
<keyword evidence="8" id="KW-0238">DNA-binding</keyword>
<proteinExistence type="inferred from homology"/>
<accession>A0A2G9YBP0</accession>
<dbReference type="GO" id="GO:0008408">
    <property type="term" value="F:3'-5' exonuclease activity"/>
    <property type="evidence" value="ECO:0007669"/>
    <property type="project" value="InterPro"/>
</dbReference>
<evidence type="ECO:0000256" key="7">
    <source>
        <dbReference type="ARBA" id="ARBA00022932"/>
    </source>
</evidence>
<dbReference type="GO" id="GO:0003677">
    <property type="term" value="F:DNA binding"/>
    <property type="evidence" value="ECO:0007669"/>
    <property type="project" value="UniProtKB-KW"/>
</dbReference>
<evidence type="ECO:0000313" key="11">
    <source>
        <dbReference type="EMBL" id="PIP16634.1"/>
    </source>
</evidence>
<dbReference type="NCBIfam" id="TIGR00663">
    <property type="entry name" value="dnan"/>
    <property type="match status" value="1"/>
</dbReference>
<dbReference type="InterPro" id="IPR046938">
    <property type="entry name" value="DNA_clamp_sf"/>
</dbReference>
<dbReference type="CDD" id="cd00140">
    <property type="entry name" value="beta_clamp"/>
    <property type="match status" value="1"/>
</dbReference>
<dbReference type="GO" id="GO:0009360">
    <property type="term" value="C:DNA polymerase III complex"/>
    <property type="evidence" value="ECO:0007669"/>
    <property type="project" value="InterPro"/>
</dbReference>
<feature type="domain" description="DNA polymerase III beta sliding clamp N-terminal" evidence="9">
    <location>
        <begin position="1"/>
        <end position="119"/>
    </location>
</feature>
<evidence type="ECO:0000313" key="12">
    <source>
        <dbReference type="Proteomes" id="UP000230392"/>
    </source>
</evidence>
<reference evidence="11 12" key="1">
    <citation type="submission" date="2017-09" db="EMBL/GenBank/DDBJ databases">
        <title>Depth-based differentiation of microbial function through sediment-hosted aquifers and enrichment of novel symbionts in the deep terrestrial subsurface.</title>
        <authorList>
            <person name="Probst A.J."/>
            <person name="Ladd B."/>
            <person name="Jarett J.K."/>
            <person name="Geller-Mcgrath D.E."/>
            <person name="Sieber C.M."/>
            <person name="Emerson J.B."/>
            <person name="Anantharaman K."/>
            <person name="Thomas B.C."/>
            <person name="Malmstrom R."/>
            <person name="Stieglmeier M."/>
            <person name="Klingl A."/>
            <person name="Woyke T."/>
            <person name="Ryan C.M."/>
            <person name="Banfield J.F."/>
        </authorList>
    </citation>
    <scope>NUCLEOTIDE SEQUENCE [LARGE SCALE GENOMIC DNA]</scope>
    <source>
        <strain evidence="11">CG23_combo_of_CG06-09_8_20_14_all_48_7</strain>
    </source>
</reference>
<dbReference type="Proteomes" id="UP000230392">
    <property type="component" value="Unassembled WGS sequence"/>
</dbReference>
<dbReference type="SUPFAM" id="SSF55979">
    <property type="entry name" value="DNA clamp"/>
    <property type="match status" value="2"/>
</dbReference>
<keyword evidence="7" id="KW-0239">DNA-directed DNA polymerase</keyword>
<dbReference type="Pfam" id="PF02767">
    <property type="entry name" value="DNA_pol3_beta_2"/>
    <property type="match status" value="1"/>
</dbReference>
<dbReference type="GO" id="GO:0006271">
    <property type="term" value="P:DNA strand elongation involved in DNA replication"/>
    <property type="evidence" value="ECO:0007669"/>
    <property type="project" value="TreeGrafter"/>
</dbReference>
<dbReference type="GO" id="GO:0003887">
    <property type="term" value="F:DNA-directed DNA polymerase activity"/>
    <property type="evidence" value="ECO:0007669"/>
    <property type="project" value="UniProtKB-KW"/>
</dbReference>
<dbReference type="GO" id="GO:0005737">
    <property type="term" value="C:cytoplasm"/>
    <property type="evidence" value="ECO:0007669"/>
    <property type="project" value="UniProtKB-SubCell"/>
</dbReference>
<dbReference type="AlphaFoldDB" id="A0A2G9YBP0"/>
<feature type="domain" description="DNA polymerase III beta sliding clamp central" evidence="10">
    <location>
        <begin position="129"/>
        <end position="240"/>
    </location>
</feature>